<comment type="caution">
    <text evidence="1">The sequence shown here is derived from an EMBL/GenBank/DDBJ whole genome shotgun (WGS) entry which is preliminary data.</text>
</comment>
<dbReference type="Proteomes" id="UP000824469">
    <property type="component" value="Unassembled WGS sequence"/>
</dbReference>
<organism evidence="1 2">
    <name type="scientific">Taxus chinensis</name>
    <name type="common">Chinese yew</name>
    <name type="synonym">Taxus wallichiana var. chinensis</name>
    <dbReference type="NCBI Taxonomy" id="29808"/>
    <lineage>
        <taxon>Eukaryota</taxon>
        <taxon>Viridiplantae</taxon>
        <taxon>Streptophyta</taxon>
        <taxon>Embryophyta</taxon>
        <taxon>Tracheophyta</taxon>
        <taxon>Spermatophyta</taxon>
        <taxon>Pinopsida</taxon>
        <taxon>Pinidae</taxon>
        <taxon>Conifers II</taxon>
        <taxon>Cupressales</taxon>
        <taxon>Taxaceae</taxon>
        <taxon>Taxus</taxon>
    </lineage>
</organism>
<name>A0AA38CPB2_TAXCH</name>
<protein>
    <submittedName>
        <fullName evidence="1">Uncharacterized protein</fullName>
    </submittedName>
</protein>
<dbReference type="EMBL" id="JAHRHJ020000009">
    <property type="protein sequence ID" value="KAH9302173.1"/>
    <property type="molecule type" value="Genomic_DNA"/>
</dbReference>
<evidence type="ECO:0000313" key="2">
    <source>
        <dbReference type="Proteomes" id="UP000824469"/>
    </source>
</evidence>
<accession>A0AA38CPB2</accession>
<feature type="non-terminal residue" evidence="1">
    <location>
        <position position="119"/>
    </location>
</feature>
<sequence length="119" mass="12243">NSSNDEIGVKEEGSMDVVIVIDVGKIMGGGTNLGSKDGMTGKGGMDIGEVVNYNEVDVKGMGVDGGPMLDVEIGWNGCFMNVSKGMNDIFENGVLVVVDVGVDVEINVGMIDVGTISKG</sequence>
<reference evidence="1 2" key="1">
    <citation type="journal article" date="2021" name="Nat. Plants">
        <title>The Taxus genome provides insights into paclitaxel biosynthesis.</title>
        <authorList>
            <person name="Xiong X."/>
            <person name="Gou J."/>
            <person name="Liao Q."/>
            <person name="Li Y."/>
            <person name="Zhou Q."/>
            <person name="Bi G."/>
            <person name="Li C."/>
            <person name="Du R."/>
            <person name="Wang X."/>
            <person name="Sun T."/>
            <person name="Guo L."/>
            <person name="Liang H."/>
            <person name="Lu P."/>
            <person name="Wu Y."/>
            <person name="Zhang Z."/>
            <person name="Ro D.K."/>
            <person name="Shang Y."/>
            <person name="Huang S."/>
            <person name="Yan J."/>
        </authorList>
    </citation>
    <scope>NUCLEOTIDE SEQUENCE [LARGE SCALE GENOMIC DNA]</scope>
    <source>
        <strain evidence="1">Ta-2019</strain>
    </source>
</reference>
<evidence type="ECO:0000313" key="1">
    <source>
        <dbReference type="EMBL" id="KAH9302173.1"/>
    </source>
</evidence>
<proteinExistence type="predicted"/>
<feature type="non-terminal residue" evidence="1">
    <location>
        <position position="1"/>
    </location>
</feature>
<keyword evidence="2" id="KW-1185">Reference proteome</keyword>
<gene>
    <name evidence="1" type="ORF">KI387_013756</name>
</gene>
<dbReference type="AlphaFoldDB" id="A0AA38CPB2"/>